<dbReference type="EMBL" id="JAKIKU010000001">
    <property type="protein sequence ID" value="MCL1044097.1"/>
    <property type="molecule type" value="Genomic_DNA"/>
</dbReference>
<proteinExistence type="predicted"/>
<evidence type="ECO:0000313" key="1">
    <source>
        <dbReference type="EMBL" id="MCL1044097.1"/>
    </source>
</evidence>
<protein>
    <submittedName>
        <fullName evidence="1">Uncharacterized protein</fullName>
    </submittedName>
</protein>
<evidence type="ECO:0000313" key="2">
    <source>
        <dbReference type="Proteomes" id="UP001202134"/>
    </source>
</evidence>
<accession>A0ABT0KJU7</accession>
<name>A0ABT0KJU7_9GAMM</name>
<sequence length="57" mass="6367">MINHFLTSINLFKIEFKAALLDIKSQFLLSNDTKGVANKEDGKAANSILRMLQGRDS</sequence>
<organism evidence="1 2">
    <name type="scientific">Shewanella electrodiphila</name>
    <dbReference type="NCBI Taxonomy" id="934143"/>
    <lineage>
        <taxon>Bacteria</taxon>
        <taxon>Pseudomonadati</taxon>
        <taxon>Pseudomonadota</taxon>
        <taxon>Gammaproteobacteria</taxon>
        <taxon>Alteromonadales</taxon>
        <taxon>Shewanellaceae</taxon>
        <taxon>Shewanella</taxon>
    </lineage>
</organism>
<reference evidence="1 2" key="1">
    <citation type="submission" date="2022-01" db="EMBL/GenBank/DDBJ databases">
        <title>Whole genome-based taxonomy of the Shewanellaceae.</title>
        <authorList>
            <person name="Martin-Rodriguez A.J."/>
        </authorList>
    </citation>
    <scope>NUCLEOTIDE SEQUENCE [LARGE SCALE GENOMIC DNA]</scope>
    <source>
        <strain evidence="1 2">DSM 24955</strain>
    </source>
</reference>
<dbReference type="Proteomes" id="UP001202134">
    <property type="component" value="Unassembled WGS sequence"/>
</dbReference>
<keyword evidence="2" id="KW-1185">Reference proteome</keyword>
<gene>
    <name evidence="1" type="ORF">L2737_01965</name>
</gene>
<comment type="caution">
    <text evidence="1">The sequence shown here is derived from an EMBL/GenBank/DDBJ whole genome shotgun (WGS) entry which is preliminary data.</text>
</comment>
<dbReference type="RefSeq" id="WP_229367685.1">
    <property type="nucleotide sequence ID" value="NZ_JAKIKU010000001.1"/>
</dbReference>